<comment type="caution">
    <text evidence="2">The sequence shown here is derived from an EMBL/GenBank/DDBJ whole genome shotgun (WGS) entry which is preliminary data.</text>
</comment>
<feature type="region of interest" description="Disordered" evidence="1">
    <location>
        <begin position="34"/>
        <end position="83"/>
    </location>
</feature>
<dbReference type="PANTHER" id="PTHR31549">
    <property type="entry name" value="PROTEIN, PUTATIVE (DUF247)-RELATED-RELATED"/>
    <property type="match status" value="1"/>
</dbReference>
<organism evidence="2 3">
    <name type="scientific">Buddleja alternifolia</name>
    <dbReference type="NCBI Taxonomy" id="168488"/>
    <lineage>
        <taxon>Eukaryota</taxon>
        <taxon>Viridiplantae</taxon>
        <taxon>Streptophyta</taxon>
        <taxon>Embryophyta</taxon>
        <taxon>Tracheophyta</taxon>
        <taxon>Spermatophyta</taxon>
        <taxon>Magnoliopsida</taxon>
        <taxon>eudicotyledons</taxon>
        <taxon>Gunneridae</taxon>
        <taxon>Pentapetalae</taxon>
        <taxon>asterids</taxon>
        <taxon>lamiids</taxon>
        <taxon>Lamiales</taxon>
        <taxon>Scrophulariaceae</taxon>
        <taxon>Buddlejeae</taxon>
        <taxon>Buddleja</taxon>
    </lineage>
</organism>
<dbReference type="PANTHER" id="PTHR31549:SF88">
    <property type="entry name" value="DUF4220 DOMAIN-CONTAINING PROTEIN"/>
    <property type="match status" value="1"/>
</dbReference>
<dbReference type="EMBL" id="WHWC01000014">
    <property type="protein sequence ID" value="KAG8369835.1"/>
    <property type="molecule type" value="Genomic_DNA"/>
</dbReference>
<evidence type="ECO:0000313" key="3">
    <source>
        <dbReference type="Proteomes" id="UP000826271"/>
    </source>
</evidence>
<evidence type="ECO:0000313" key="2">
    <source>
        <dbReference type="EMBL" id="KAG8369835.1"/>
    </source>
</evidence>
<gene>
    <name evidence="2" type="ORF">BUALT_Bualt14G0055000</name>
</gene>
<name>A0AAV6WS47_9LAMI</name>
<dbReference type="AlphaFoldDB" id="A0AAV6WS47"/>
<sequence>MGILFTYQNQSKYAKLENLHEKPIEVAKSKIHRLQEPANQNPGQIKATSAESGQNRDLNSNPNQLSKESTETGNSNNKKIDSVGISTVNAPTQLKEDLPKFGPFYFNNEPVLLKAWEEAWQLVLRKSVSETESINSTSEAQEKIKQDYVSAMRNVQTEAMDAYAGSGNLSVKGSDFHWMMIKDGCFFLQLALVMLGGAEALGHPPGHVIFGVRKANQKKIKTWLDAMFFVGNQIPLVILQELMKQSFFQQVIHDGKWEPPTVLSKRVLYELLVLPSLDIRIPEKRFLQWICCNKGRSARMEKDSLFLIKDKKPPCDILQGLRSMILGSREEPEESEQDEIDLEANWKASTSEEKRKINATSLQRAGITIKHKPGVGIRGIYFEETFCGANLHLPTFTVEDETEIILKNLKNYEINQPIAKNNREVCSYLRFMGDIICTVEDVNLLVKKGIIKGLKKETDKLPGIMRRLDCKDLTQHLYNVKLQISSYCAPAWLQYAKYVLNVVAILTFIQTLYTMIGYHHSSKC</sequence>
<evidence type="ECO:0000256" key="1">
    <source>
        <dbReference type="SAM" id="MobiDB-lite"/>
    </source>
</evidence>
<dbReference type="Proteomes" id="UP000826271">
    <property type="component" value="Unassembled WGS sequence"/>
</dbReference>
<feature type="compositionally biased region" description="Polar residues" evidence="1">
    <location>
        <begin position="37"/>
        <end position="77"/>
    </location>
</feature>
<protein>
    <submittedName>
        <fullName evidence="2">Uncharacterized protein</fullName>
    </submittedName>
</protein>
<reference evidence="2" key="1">
    <citation type="submission" date="2019-10" db="EMBL/GenBank/DDBJ databases">
        <authorList>
            <person name="Zhang R."/>
            <person name="Pan Y."/>
            <person name="Wang J."/>
            <person name="Ma R."/>
            <person name="Yu S."/>
        </authorList>
    </citation>
    <scope>NUCLEOTIDE SEQUENCE</scope>
    <source>
        <strain evidence="2">LA-IB0</strain>
        <tissue evidence="2">Leaf</tissue>
    </source>
</reference>
<dbReference type="Pfam" id="PF03140">
    <property type="entry name" value="DUF247"/>
    <property type="match status" value="1"/>
</dbReference>
<accession>A0AAV6WS47</accession>
<proteinExistence type="predicted"/>
<keyword evidence="3" id="KW-1185">Reference proteome</keyword>
<dbReference type="InterPro" id="IPR004158">
    <property type="entry name" value="DUF247_pln"/>
</dbReference>